<accession>A0A914NZ05</accession>
<protein>
    <submittedName>
        <fullName evidence="2">Uncharacterized protein</fullName>
    </submittedName>
</protein>
<dbReference type="Proteomes" id="UP000887578">
    <property type="component" value="Unplaced"/>
</dbReference>
<organism evidence="1 2">
    <name type="scientific">Panagrolaimus davidi</name>
    <dbReference type="NCBI Taxonomy" id="227884"/>
    <lineage>
        <taxon>Eukaryota</taxon>
        <taxon>Metazoa</taxon>
        <taxon>Ecdysozoa</taxon>
        <taxon>Nematoda</taxon>
        <taxon>Chromadorea</taxon>
        <taxon>Rhabditida</taxon>
        <taxon>Tylenchina</taxon>
        <taxon>Panagrolaimomorpha</taxon>
        <taxon>Panagrolaimoidea</taxon>
        <taxon>Panagrolaimidae</taxon>
        <taxon>Panagrolaimus</taxon>
    </lineage>
</organism>
<dbReference type="WBParaSite" id="PDA_v2.g10663.t1">
    <property type="protein sequence ID" value="PDA_v2.g10663.t1"/>
    <property type="gene ID" value="PDA_v2.g10663"/>
</dbReference>
<dbReference type="GO" id="GO:0006508">
    <property type="term" value="P:proteolysis"/>
    <property type="evidence" value="ECO:0007669"/>
    <property type="project" value="InterPro"/>
</dbReference>
<proteinExistence type="predicted"/>
<evidence type="ECO:0000313" key="1">
    <source>
        <dbReference type="Proteomes" id="UP000887578"/>
    </source>
</evidence>
<keyword evidence="1" id="KW-1185">Reference proteome</keyword>
<sequence length="89" mass="9818">MDYIPSDVTQHSEFIKKYPKYDGRDLLIAIIDDGIDICLPGMQQTSTGIPKILDCFDFTGTANVDTSTIKEADENNFIVGLSGRSLKVC</sequence>
<evidence type="ECO:0000313" key="2">
    <source>
        <dbReference type="WBParaSite" id="PDA_v2.g10663.t1"/>
    </source>
</evidence>
<dbReference type="GO" id="GO:0004252">
    <property type="term" value="F:serine-type endopeptidase activity"/>
    <property type="evidence" value="ECO:0007669"/>
    <property type="project" value="InterPro"/>
</dbReference>
<dbReference type="InterPro" id="IPR036852">
    <property type="entry name" value="Peptidase_S8/S53_dom_sf"/>
</dbReference>
<dbReference type="AlphaFoldDB" id="A0A914NZ05"/>
<name>A0A914NZ05_9BILA</name>
<reference evidence="2" key="1">
    <citation type="submission" date="2022-11" db="UniProtKB">
        <authorList>
            <consortium name="WormBaseParasite"/>
        </authorList>
    </citation>
    <scope>IDENTIFICATION</scope>
</reference>
<dbReference type="Gene3D" id="3.40.50.200">
    <property type="entry name" value="Peptidase S8/S53 domain"/>
    <property type="match status" value="1"/>
</dbReference>